<dbReference type="EMBL" id="LR134515">
    <property type="protein sequence ID" value="VEJ16403.1"/>
    <property type="molecule type" value="Genomic_DNA"/>
</dbReference>
<dbReference type="GO" id="GO:0060567">
    <property type="term" value="P:negative regulation of termination of DNA-templated transcription"/>
    <property type="evidence" value="ECO:0007669"/>
    <property type="project" value="InterPro"/>
</dbReference>
<evidence type="ECO:0000256" key="1">
    <source>
        <dbReference type="ARBA" id="ARBA00010234"/>
    </source>
</evidence>
<proteinExistence type="inferred from homology"/>
<evidence type="ECO:0000313" key="5">
    <source>
        <dbReference type="EMBL" id="VEJ16403.1"/>
    </source>
</evidence>
<evidence type="ECO:0000256" key="3">
    <source>
        <dbReference type="ARBA" id="ARBA00023125"/>
    </source>
</evidence>
<gene>
    <name evidence="5" type="ORF">NCTC10976_00488</name>
</gene>
<sequence>MIPKHIQNTWLPPAKQKHYEEVFKMYGAWEFSGLDRDKRVNMIYKFMRSVEAIDKLGMRPVCNDQLGMLINEILTVRTKHAKGDTVLMRDFFKQKYWFGRSERQIAMYMQKRDDEGKCLRRWQEVVQQNLREIERYLAEQLEKLIPVHKNANFLKKYLFFS</sequence>
<evidence type="ECO:0000256" key="2">
    <source>
        <dbReference type="ARBA" id="ARBA00023015"/>
    </source>
</evidence>
<dbReference type="Pfam" id="PF06530">
    <property type="entry name" value="Phage_antitermQ"/>
    <property type="match status" value="1"/>
</dbReference>
<evidence type="ECO:0000313" key="6">
    <source>
        <dbReference type="Proteomes" id="UP000275510"/>
    </source>
</evidence>
<comment type="similarity">
    <text evidence="1">Belongs to the phage antitermination Q type 1 family.</text>
</comment>
<dbReference type="GO" id="GO:0003677">
    <property type="term" value="F:DNA binding"/>
    <property type="evidence" value="ECO:0007669"/>
    <property type="project" value="UniProtKB-KW"/>
</dbReference>
<protein>
    <submittedName>
        <fullName evidence="5">Phage antitermination protein Q</fullName>
    </submittedName>
</protein>
<reference evidence="5 6" key="1">
    <citation type="submission" date="2018-12" db="EMBL/GenBank/DDBJ databases">
        <authorList>
            <consortium name="Pathogen Informatics"/>
        </authorList>
    </citation>
    <scope>NUCLEOTIDE SEQUENCE [LARGE SCALE GENOMIC DNA]</scope>
    <source>
        <strain evidence="5 6">NCTC10976</strain>
    </source>
</reference>
<keyword evidence="2" id="KW-0805">Transcription regulation</keyword>
<dbReference type="RefSeq" id="WP_012478368.1">
    <property type="nucleotide sequence ID" value="NZ_CBDBSV010000188.1"/>
</dbReference>
<dbReference type="InterPro" id="IPR010534">
    <property type="entry name" value="Phage_933W_GpQ"/>
</dbReference>
<organism evidence="5 6">
    <name type="scientific">Actinobacillus pleuropneumoniae</name>
    <name type="common">Haemophilus pleuropneumoniae</name>
    <dbReference type="NCBI Taxonomy" id="715"/>
    <lineage>
        <taxon>Bacteria</taxon>
        <taxon>Pseudomonadati</taxon>
        <taxon>Pseudomonadota</taxon>
        <taxon>Gammaproteobacteria</taxon>
        <taxon>Pasteurellales</taxon>
        <taxon>Pasteurellaceae</taxon>
        <taxon>Actinobacillus</taxon>
    </lineage>
</organism>
<keyword evidence="4" id="KW-0804">Transcription</keyword>
<dbReference type="AlphaFoldDB" id="A0A448TXM6"/>
<keyword evidence="3" id="KW-0238">DNA-binding</keyword>
<accession>A0A448TXM6</accession>
<evidence type="ECO:0000256" key="4">
    <source>
        <dbReference type="ARBA" id="ARBA00023163"/>
    </source>
</evidence>
<dbReference type="Proteomes" id="UP000275510">
    <property type="component" value="Chromosome"/>
</dbReference>
<name>A0A448TXM6_ACTPL</name>